<comment type="caution">
    <text evidence="3">The sequence shown here is derived from an EMBL/GenBank/DDBJ whole genome shotgun (WGS) entry which is preliminary data.</text>
</comment>
<keyword evidence="1" id="KW-0808">Transferase</keyword>
<reference evidence="4" key="1">
    <citation type="journal article" date="2019" name="Int. J. Syst. Evol. Microbiol.">
        <title>The Global Catalogue of Microorganisms (GCM) 10K type strain sequencing project: providing services to taxonomists for standard genome sequencing and annotation.</title>
        <authorList>
            <consortium name="The Broad Institute Genomics Platform"/>
            <consortium name="The Broad Institute Genome Sequencing Center for Infectious Disease"/>
            <person name="Wu L."/>
            <person name="Ma J."/>
        </authorList>
    </citation>
    <scope>NUCLEOTIDE SEQUENCE [LARGE SCALE GENOMIC DNA]</scope>
    <source>
        <strain evidence="4">CCUG 49560</strain>
    </source>
</reference>
<dbReference type="PANTHER" id="PTHR35526:SF6">
    <property type="entry name" value="SLR1861 PROTEIN"/>
    <property type="match status" value="1"/>
</dbReference>
<dbReference type="Proteomes" id="UP001595891">
    <property type="component" value="Unassembled WGS sequence"/>
</dbReference>
<name>A0ABV9ELN8_9ACTN</name>
<keyword evidence="1" id="KW-0723">Serine/threonine-protein kinase</keyword>
<dbReference type="InterPro" id="IPR050267">
    <property type="entry name" value="Anti-sigma-factor_SerPK"/>
</dbReference>
<proteinExistence type="predicted"/>
<organism evidence="3 4">
    <name type="scientific">Sphaerisporangium corydalis</name>
    <dbReference type="NCBI Taxonomy" id="1441875"/>
    <lineage>
        <taxon>Bacteria</taxon>
        <taxon>Bacillati</taxon>
        <taxon>Actinomycetota</taxon>
        <taxon>Actinomycetes</taxon>
        <taxon>Streptosporangiales</taxon>
        <taxon>Streptosporangiaceae</taxon>
        <taxon>Sphaerisporangium</taxon>
    </lineage>
</organism>
<dbReference type="GO" id="GO:0005524">
    <property type="term" value="F:ATP binding"/>
    <property type="evidence" value="ECO:0007669"/>
    <property type="project" value="UniProtKB-KW"/>
</dbReference>
<protein>
    <submittedName>
        <fullName evidence="3">ATP-binding protein</fullName>
    </submittedName>
</protein>
<dbReference type="Pfam" id="PF13581">
    <property type="entry name" value="HATPase_c_2"/>
    <property type="match status" value="1"/>
</dbReference>
<dbReference type="InterPro" id="IPR003594">
    <property type="entry name" value="HATPase_dom"/>
</dbReference>
<evidence type="ECO:0000259" key="2">
    <source>
        <dbReference type="Pfam" id="PF13581"/>
    </source>
</evidence>
<dbReference type="RefSeq" id="WP_262843974.1">
    <property type="nucleotide sequence ID" value="NZ_JANZYP010000023.1"/>
</dbReference>
<sequence length="136" mass="14727">MPRIPASLEALDEVAGYVLALAERAGLPAPRAHRLRLAADELATNIVVHGYRETGGVLAVEGGVEDEAVWIRFEDEARPFDPRAGLQRPDQDIPVAQRRIGGLGVFLALTALDGFTYERVAGRNISTLRILRDGAT</sequence>
<dbReference type="EMBL" id="JBHSFN010000016">
    <property type="protein sequence ID" value="MFC4589456.1"/>
    <property type="molecule type" value="Genomic_DNA"/>
</dbReference>
<evidence type="ECO:0000313" key="4">
    <source>
        <dbReference type="Proteomes" id="UP001595891"/>
    </source>
</evidence>
<keyword evidence="3" id="KW-0067">ATP-binding</keyword>
<dbReference type="InterPro" id="IPR036890">
    <property type="entry name" value="HATPase_C_sf"/>
</dbReference>
<accession>A0ABV9ELN8</accession>
<evidence type="ECO:0000313" key="3">
    <source>
        <dbReference type="EMBL" id="MFC4589456.1"/>
    </source>
</evidence>
<keyword evidence="4" id="KW-1185">Reference proteome</keyword>
<dbReference type="CDD" id="cd16936">
    <property type="entry name" value="HATPase_RsbW-like"/>
    <property type="match status" value="1"/>
</dbReference>
<feature type="domain" description="Histidine kinase/HSP90-like ATPase" evidence="2">
    <location>
        <begin position="4"/>
        <end position="129"/>
    </location>
</feature>
<keyword evidence="3" id="KW-0547">Nucleotide-binding</keyword>
<gene>
    <name evidence="3" type="ORF">ACFO8L_25420</name>
</gene>
<dbReference type="Gene3D" id="3.30.565.10">
    <property type="entry name" value="Histidine kinase-like ATPase, C-terminal domain"/>
    <property type="match status" value="1"/>
</dbReference>
<dbReference type="PANTHER" id="PTHR35526">
    <property type="entry name" value="ANTI-SIGMA-F FACTOR RSBW-RELATED"/>
    <property type="match status" value="1"/>
</dbReference>
<keyword evidence="1" id="KW-0418">Kinase</keyword>
<evidence type="ECO:0000256" key="1">
    <source>
        <dbReference type="ARBA" id="ARBA00022527"/>
    </source>
</evidence>